<reference evidence="1 2" key="1">
    <citation type="journal article" date="2016" name="Nat. Commun.">
        <title>Extremotolerant tardigrade genome and improved radiotolerance of human cultured cells by tardigrade-unique protein.</title>
        <authorList>
            <person name="Hashimoto T."/>
            <person name="Horikawa D.D."/>
            <person name="Saito Y."/>
            <person name="Kuwahara H."/>
            <person name="Kozuka-Hata H."/>
            <person name="Shin-I T."/>
            <person name="Minakuchi Y."/>
            <person name="Ohishi K."/>
            <person name="Motoyama A."/>
            <person name="Aizu T."/>
            <person name="Enomoto A."/>
            <person name="Kondo K."/>
            <person name="Tanaka S."/>
            <person name="Hara Y."/>
            <person name="Koshikawa S."/>
            <person name="Sagara H."/>
            <person name="Miura T."/>
            <person name="Yokobori S."/>
            <person name="Miyagawa K."/>
            <person name="Suzuki Y."/>
            <person name="Kubo T."/>
            <person name="Oyama M."/>
            <person name="Kohara Y."/>
            <person name="Fujiyama A."/>
            <person name="Arakawa K."/>
            <person name="Katayama T."/>
            <person name="Toyoda A."/>
            <person name="Kunieda T."/>
        </authorList>
    </citation>
    <scope>NUCLEOTIDE SEQUENCE [LARGE SCALE GENOMIC DNA]</scope>
    <source>
        <strain evidence="1 2">YOKOZUNA-1</strain>
    </source>
</reference>
<evidence type="ECO:0000313" key="1">
    <source>
        <dbReference type="EMBL" id="GAV08867.1"/>
    </source>
</evidence>
<keyword evidence="2" id="KW-1185">Reference proteome</keyword>
<evidence type="ECO:0000313" key="2">
    <source>
        <dbReference type="Proteomes" id="UP000186922"/>
    </source>
</evidence>
<gene>
    <name evidence="1" type="primary">RvY_18495-1</name>
    <name evidence="1" type="synonym">RvY_18495.1</name>
    <name evidence="1" type="ORF">RvY_18495</name>
</gene>
<protein>
    <submittedName>
        <fullName evidence="1">Uncharacterized protein</fullName>
    </submittedName>
</protein>
<accession>A0A1D1W608</accession>
<dbReference type="EMBL" id="BDGG01000019">
    <property type="protein sequence ID" value="GAV08867.1"/>
    <property type="molecule type" value="Genomic_DNA"/>
</dbReference>
<name>A0A1D1W608_RAMVA</name>
<dbReference type="AlphaFoldDB" id="A0A1D1W608"/>
<proteinExistence type="predicted"/>
<dbReference type="Proteomes" id="UP000186922">
    <property type="component" value="Unassembled WGS sequence"/>
</dbReference>
<sequence>MYSIACHIHLTAPACWISALTRKKVSIRRLLWLKWRVKVVSSCTIKWAIKNRCMLGISRSSLPLRICEEQLEQLGYLLRRRSPCGPCLPVTRPRHLEKQHTPTSSASEKKLPVSCIERISKMQNRRDGII</sequence>
<organism evidence="1 2">
    <name type="scientific">Ramazzottius varieornatus</name>
    <name type="common">Water bear</name>
    <name type="synonym">Tardigrade</name>
    <dbReference type="NCBI Taxonomy" id="947166"/>
    <lineage>
        <taxon>Eukaryota</taxon>
        <taxon>Metazoa</taxon>
        <taxon>Ecdysozoa</taxon>
        <taxon>Tardigrada</taxon>
        <taxon>Eutardigrada</taxon>
        <taxon>Parachela</taxon>
        <taxon>Hypsibioidea</taxon>
        <taxon>Ramazzottiidae</taxon>
        <taxon>Ramazzottius</taxon>
    </lineage>
</organism>
<comment type="caution">
    <text evidence="1">The sequence shown here is derived from an EMBL/GenBank/DDBJ whole genome shotgun (WGS) entry which is preliminary data.</text>
</comment>